<protein>
    <recommendedName>
        <fullName evidence="4">DNA mismatch repair protein MutL</fullName>
    </recommendedName>
</protein>
<feature type="domain" description="DNA mismatch repair protein S5" evidence="7">
    <location>
        <begin position="209"/>
        <end position="327"/>
    </location>
</feature>
<dbReference type="InterPro" id="IPR020667">
    <property type="entry name" value="DNA_mismatch_repair_MutL"/>
</dbReference>
<evidence type="ECO:0000259" key="6">
    <source>
        <dbReference type="SMART" id="SM00853"/>
    </source>
</evidence>
<sequence>MKRIRVLDKNVAEQIAAGEVVERPASVVKELVENAIDAGATAVTVEIRHGGITYIRVTDNGSGVEPDDVPTAFLRHATSKVQVFDDLNTIGTLGFRGEALASIAAVSRVEFVTKTHDAPYATRYCIEGGEETDHAETGAPDGTTIVVRDLFYNVPARLKFLKRDTVEAAQINGIIDRLALSHPEVSFKLIIDRKIKLHTPGNGKLLSSVHAVFGQAFAETLLPVDYGMNGVSVTGFVSKTDAGRKTRSMQHFFVNGRYIHTKLCTAALEEAYENAMMTGKYPSCVLNISLGFDRVDVNVHPAKTEVRFAQEREVYDAVLSAVKAAVSRADIIKRAQADPTLRTVRQNVLNPFVEQAPAEQTMLPQKAVTVVHQEPAMPKQTPPPVQKVTPHEQVTEKQKPVASPARPAAFGRSNAVHTPRADYHVDTKIDTKKTAGSFPAPKQTASKPEKSDASVFRHLKKDAFVLPDKQIKMILEEEPAEPQEIKQTEPAQKQPKLPSDAQTAPPLVFRMIGEVFSTYVLFEMNETLFLLDKHAAHERILFERLKKTVSSNERQLLLSPVVVNTSAQEYQAVLEHQSLVQSLGFDWDLFGNHSFLLREVPLLLAHLDVRDLFLDIAQKLCQQKQHISTDLYEELLHSMACRSAVKAHDDTKPEELQALLEEVVKNDEIRHCPHGRPVMISFSKQELERRFGRIQ</sequence>
<feature type="compositionally biased region" description="Basic and acidic residues" evidence="5">
    <location>
        <begin position="389"/>
        <end position="399"/>
    </location>
</feature>
<keyword evidence="8" id="KW-0540">Nuclease</keyword>
<comment type="function">
    <text evidence="4">This protein is involved in the repair of mismatches in DNA. It is required for dam-dependent methyl-directed DNA mismatch repair. May act as a 'molecular matchmaker', a protein that promotes the formation of a stable complex between two or more DNA-binding proteins in an ATP-dependent manner without itself being part of a final effector complex.</text>
</comment>
<dbReference type="Gene3D" id="3.30.1370.100">
    <property type="entry name" value="MutL, C-terminal domain, regulatory subdomain"/>
    <property type="match status" value="1"/>
</dbReference>
<reference evidence="8" key="2">
    <citation type="journal article" date="2021" name="Sci. Rep.">
        <title>The distribution of antibiotic resistance genes in chicken gut microbiota commensals.</title>
        <authorList>
            <person name="Juricova H."/>
            <person name="Matiasovicova J."/>
            <person name="Kubasova T."/>
            <person name="Cejkova D."/>
            <person name="Rychlik I."/>
        </authorList>
    </citation>
    <scope>NUCLEOTIDE SEQUENCE</scope>
    <source>
        <strain evidence="8">An559</strain>
    </source>
</reference>
<dbReference type="InterPro" id="IPR037198">
    <property type="entry name" value="MutL_C_sf"/>
</dbReference>
<dbReference type="InterPro" id="IPR038973">
    <property type="entry name" value="MutL/Mlh/Pms-like"/>
</dbReference>
<dbReference type="SUPFAM" id="SSF55874">
    <property type="entry name" value="ATPase domain of HSP90 chaperone/DNA topoisomerase II/histidine kinase"/>
    <property type="match status" value="1"/>
</dbReference>
<dbReference type="SMART" id="SM01340">
    <property type="entry name" value="DNA_mis_repair"/>
    <property type="match status" value="1"/>
</dbReference>
<feature type="domain" description="MutL C-terminal dimerisation" evidence="6">
    <location>
        <begin position="511"/>
        <end position="651"/>
    </location>
</feature>
<dbReference type="InterPro" id="IPR014721">
    <property type="entry name" value="Ribsml_uS5_D2-typ_fold_subgr"/>
</dbReference>
<dbReference type="GO" id="GO:0032300">
    <property type="term" value="C:mismatch repair complex"/>
    <property type="evidence" value="ECO:0007669"/>
    <property type="project" value="InterPro"/>
</dbReference>
<comment type="similarity">
    <text evidence="1 4">Belongs to the DNA mismatch repair MutL/HexB family.</text>
</comment>
<dbReference type="InterPro" id="IPR014762">
    <property type="entry name" value="DNA_mismatch_repair_CS"/>
</dbReference>
<keyword evidence="8" id="KW-0255">Endonuclease</keyword>
<dbReference type="EMBL" id="JACJKY010000015">
    <property type="protein sequence ID" value="MBM6921343.1"/>
    <property type="molecule type" value="Genomic_DNA"/>
</dbReference>
<dbReference type="FunFam" id="3.30.565.10:FF:000003">
    <property type="entry name" value="DNA mismatch repair endonuclease MutL"/>
    <property type="match status" value="1"/>
</dbReference>
<dbReference type="Pfam" id="PF01119">
    <property type="entry name" value="DNA_mis_repair"/>
    <property type="match status" value="1"/>
</dbReference>
<comment type="caution">
    <text evidence="8">The sequence shown here is derived from an EMBL/GenBank/DDBJ whole genome shotgun (WGS) entry which is preliminary data.</text>
</comment>
<dbReference type="PANTHER" id="PTHR10073:SF12">
    <property type="entry name" value="DNA MISMATCH REPAIR PROTEIN MLH1"/>
    <property type="match status" value="1"/>
</dbReference>
<dbReference type="NCBIfam" id="TIGR00585">
    <property type="entry name" value="mutl"/>
    <property type="match status" value="1"/>
</dbReference>
<dbReference type="GO" id="GO:0005524">
    <property type="term" value="F:ATP binding"/>
    <property type="evidence" value="ECO:0007669"/>
    <property type="project" value="InterPro"/>
</dbReference>
<dbReference type="InterPro" id="IPR036890">
    <property type="entry name" value="HATPase_C_sf"/>
</dbReference>
<dbReference type="AlphaFoldDB" id="A0A939BF90"/>
<name>A0A939BF90_9FIRM</name>
<dbReference type="GO" id="GO:0006298">
    <property type="term" value="P:mismatch repair"/>
    <property type="evidence" value="ECO:0007669"/>
    <property type="project" value="UniProtKB-UniRule"/>
</dbReference>
<dbReference type="InterPro" id="IPR020568">
    <property type="entry name" value="Ribosomal_Su5_D2-typ_SF"/>
</dbReference>
<dbReference type="CDD" id="cd16926">
    <property type="entry name" value="HATPase_MutL-MLH-PMS-like"/>
    <property type="match status" value="1"/>
</dbReference>
<dbReference type="Gene3D" id="3.30.1540.20">
    <property type="entry name" value="MutL, C-terminal domain, dimerisation subdomain"/>
    <property type="match status" value="1"/>
</dbReference>
<evidence type="ECO:0000313" key="9">
    <source>
        <dbReference type="Proteomes" id="UP000774750"/>
    </source>
</evidence>
<dbReference type="InterPro" id="IPR042120">
    <property type="entry name" value="MutL_C_dimsub"/>
</dbReference>
<keyword evidence="3 4" id="KW-0234">DNA repair</keyword>
<dbReference type="SMART" id="SM00853">
    <property type="entry name" value="MutL_C"/>
    <property type="match status" value="1"/>
</dbReference>
<reference evidence="8" key="1">
    <citation type="submission" date="2020-08" db="EMBL/GenBank/DDBJ databases">
        <authorList>
            <person name="Cejkova D."/>
            <person name="Kubasova T."/>
            <person name="Jahodarova E."/>
            <person name="Rychlik I."/>
        </authorList>
    </citation>
    <scope>NUCLEOTIDE SEQUENCE</scope>
    <source>
        <strain evidence="8">An559</strain>
    </source>
</reference>
<dbReference type="GO" id="GO:0140664">
    <property type="term" value="F:ATP-dependent DNA damage sensor activity"/>
    <property type="evidence" value="ECO:0007669"/>
    <property type="project" value="InterPro"/>
</dbReference>
<dbReference type="RefSeq" id="WP_204447186.1">
    <property type="nucleotide sequence ID" value="NZ_JACJKY010000015.1"/>
</dbReference>
<keyword evidence="8" id="KW-0378">Hydrolase</keyword>
<evidence type="ECO:0000256" key="1">
    <source>
        <dbReference type="ARBA" id="ARBA00006082"/>
    </source>
</evidence>
<dbReference type="SUPFAM" id="SSF54211">
    <property type="entry name" value="Ribosomal protein S5 domain 2-like"/>
    <property type="match status" value="1"/>
</dbReference>
<feature type="region of interest" description="Disordered" evidence="5">
    <location>
        <begin position="478"/>
        <end position="501"/>
    </location>
</feature>
<keyword evidence="2 4" id="KW-0227">DNA damage</keyword>
<gene>
    <name evidence="4 8" type="primary">mutL</name>
    <name evidence="8" type="ORF">H6A12_09265</name>
</gene>
<dbReference type="HAMAP" id="MF_00149">
    <property type="entry name" value="DNA_mis_repair"/>
    <property type="match status" value="1"/>
</dbReference>
<dbReference type="InterPro" id="IPR002099">
    <property type="entry name" value="MutL/Mlh/PMS"/>
</dbReference>
<dbReference type="Pfam" id="PF13589">
    <property type="entry name" value="HATPase_c_3"/>
    <property type="match status" value="1"/>
</dbReference>
<dbReference type="GO" id="GO:0030983">
    <property type="term" value="F:mismatched DNA binding"/>
    <property type="evidence" value="ECO:0007669"/>
    <property type="project" value="InterPro"/>
</dbReference>
<dbReference type="Gene3D" id="3.30.230.10">
    <property type="match status" value="1"/>
</dbReference>
<feature type="region of interest" description="Disordered" evidence="5">
    <location>
        <begin position="430"/>
        <end position="454"/>
    </location>
</feature>
<dbReference type="InterPro" id="IPR013507">
    <property type="entry name" value="DNA_mismatch_S5_2-like"/>
</dbReference>
<accession>A0A939BF90</accession>
<dbReference type="InterPro" id="IPR042121">
    <property type="entry name" value="MutL_C_regsub"/>
</dbReference>
<dbReference type="CDD" id="cd00782">
    <property type="entry name" value="MutL_Trans"/>
    <property type="match status" value="1"/>
</dbReference>
<evidence type="ECO:0000256" key="3">
    <source>
        <dbReference type="ARBA" id="ARBA00023204"/>
    </source>
</evidence>
<evidence type="ECO:0000256" key="4">
    <source>
        <dbReference type="HAMAP-Rule" id="MF_00149"/>
    </source>
</evidence>
<dbReference type="GO" id="GO:0004519">
    <property type="term" value="F:endonuclease activity"/>
    <property type="evidence" value="ECO:0007669"/>
    <property type="project" value="UniProtKB-KW"/>
</dbReference>
<proteinExistence type="inferred from homology"/>
<dbReference type="Pfam" id="PF08676">
    <property type="entry name" value="MutL_C"/>
    <property type="match status" value="1"/>
</dbReference>
<dbReference type="GO" id="GO:0016887">
    <property type="term" value="F:ATP hydrolysis activity"/>
    <property type="evidence" value="ECO:0007669"/>
    <property type="project" value="InterPro"/>
</dbReference>
<evidence type="ECO:0000313" key="8">
    <source>
        <dbReference type="EMBL" id="MBM6921343.1"/>
    </source>
</evidence>
<dbReference type="SUPFAM" id="SSF118116">
    <property type="entry name" value="DNA mismatch repair protein MutL"/>
    <property type="match status" value="1"/>
</dbReference>
<feature type="region of interest" description="Disordered" evidence="5">
    <location>
        <begin position="375"/>
        <end position="409"/>
    </location>
</feature>
<evidence type="ECO:0000256" key="5">
    <source>
        <dbReference type="SAM" id="MobiDB-lite"/>
    </source>
</evidence>
<evidence type="ECO:0000259" key="7">
    <source>
        <dbReference type="SMART" id="SM01340"/>
    </source>
</evidence>
<dbReference type="Proteomes" id="UP000774750">
    <property type="component" value="Unassembled WGS sequence"/>
</dbReference>
<keyword evidence="9" id="KW-1185">Reference proteome</keyword>
<dbReference type="PANTHER" id="PTHR10073">
    <property type="entry name" value="DNA MISMATCH REPAIR PROTEIN MLH, PMS, MUTL"/>
    <property type="match status" value="1"/>
</dbReference>
<evidence type="ECO:0000256" key="2">
    <source>
        <dbReference type="ARBA" id="ARBA00022763"/>
    </source>
</evidence>
<organism evidence="8 9">
    <name type="scientific">Merdimmobilis hominis</name>
    <dbReference type="NCBI Taxonomy" id="2897707"/>
    <lineage>
        <taxon>Bacteria</taxon>
        <taxon>Bacillati</taxon>
        <taxon>Bacillota</taxon>
        <taxon>Clostridia</taxon>
        <taxon>Eubacteriales</taxon>
        <taxon>Oscillospiraceae</taxon>
        <taxon>Merdimmobilis</taxon>
    </lineage>
</organism>
<dbReference type="InterPro" id="IPR014790">
    <property type="entry name" value="MutL_C"/>
</dbReference>
<dbReference type="Gene3D" id="3.30.565.10">
    <property type="entry name" value="Histidine kinase-like ATPase, C-terminal domain"/>
    <property type="match status" value="1"/>
</dbReference>
<dbReference type="PROSITE" id="PS00058">
    <property type="entry name" value="DNA_MISMATCH_REPAIR_1"/>
    <property type="match status" value="1"/>
</dbReference>